<dbReference type="Gene3D" id="2.30.30.280">
    <property type="entry name" value="Adenine nucleotide alpha hydrolases-like domains"/>
    <property type="match status" value="1"/>
</dbReference>
<name>A0A662DH49_UNCAE</name>
<dbReference type="InterPro" id="IPR014729">
    <property type="entry name" value="Rossmann-like_a/b/a_fold"/>
</dbReference>
<evidence type="ECO:0000313" key="12">
    <source>
        <dbReference type="EMBL" id="RLE13439.1"/>
    </source>
</evidence>
<feature type="domain" description="tRNA-specific 2-thiouridylase MnmA-like central" evidence="11">
    <location>
        <begin position="195"/>
        <end position="258"/>
    </location>
</feature>
<feature type="region of interest" description="Interaction with tRNA" evidence="9">
    <location>
        <begin position="136"/>
        <end position="138"/>
    </location>
</feature>
<dbReference type="GO" id="GO:0002143">
    <property type="term" value="P:tRNA wobble position uridine thiolation"/>
    <property type="evidence" value="ECO:0007669"/>
    <property type="project" value="TreeGrafter"/>
</dbReference>
<comment type="caution">
    <text evidence="12">The sequence shown here is derived from an EMBL/GenBank/DDBJ whole genome shotgun (WGS) entry which is preliminary data.</text>
</comment>
<feature type="site" description="Interaction with tRNA" evidence="9">
    <location>
        <position position="325"/>
    </location>
</feature>
<feature type="region of interest" description="Interaction with tRNA" evidence="9">
    <location>
        <begin position="292"/>
        <end position="293"/>
    </location>
</feature>
<feature type="binding site" evidence="9">
    <location>
        <position position="112"/>
    </location>
    <ligand>
        <name>ATP</name>
        <dbReference type="ChEBI" id="CHEBI:30616"/>
    </ligand>
</feature>
<reference evidence="12 13" key="1">
    <citation type="submission" date="2018-06" db="EMBL/GenBank/DDBJ databases">
        <title>Extensive metabolic versatility and redundancy in microbially diverse, dynamic hydrothermal sediments.</title>
        <authorList>
            <person name="Dombrowski N."/>
            <person name="Teske A."/>
            <person name="Baker B.J."/>
        </authorList>
    </citation>
    <scope>NUCLEOTIDE SEQUENCE [LARGE SCALE GENOMIC DNA]</scope>
    <source>
        <strain evidence="12">B3_G15</strain>
    </source>
</reference>
<comment type="subcellular location">
    <subcellularLocation>
        <location evidence="9">Cytoplasm</location>
    </subcellularLocation>
</comment>
<evidence type="ECO:0000256" key="8">
    <source>
        <dbReference type="ARBA" id="ARBA00051542"/>
    </source>
</evidence>
<keyword evidence="7" id="KW-1015">Disulfide bond</keyword>
<dbReference type="Proteomes" id="UP000280417">
    <property type="component" value="Unassembled WGS sequence"/>
</dbReference>
<dbReference type="NCBIfam" id="NF001138">
    <property type="entry name" value="PRK00143.1"/>
    <property type="match status" value="1"/>
</dbReference>
<dbReference type="CDD" id="cd01998">
    <property type="entry name" value="MnmA_TRMU-like"/>
    <property type="match status" value="1"/>
</dbReference>
<evidence type="ECO:0000259" key="10">
    <source>
        <dbReference type="Pfam" id="PF20258"/>
    </source>
</evidence>
<dbReference type="EMBL" id="QMQA01000096">
    <property type="protein sequence ID" value="RLE13439.1"/>
    <property type="molecule type" value="Genomic_DNA"/>
</dbReference>
<feature type="active site" description="Nucleophile" evidence="9">
    <location>
        <position position="88"/>
    </location>
</feature>
<dbReference type="AlphaFoldDB" id="A0A662DH49"/>
<protein>
    <recommendedName>
        <fullName evidence="9">tRNA-specific 2-thiouridylase MnmA</fullName>
        <ecNumber evidence="9">2.8.1.13</ecNumber>
    </recommendedName>
</protein>
<comment type="catalytic activity">
    <reaction evidence="8 9">
        <text>S-sulfanyl-L-cysteinyl-[protein] + uridine(34) in tRNA + AH2 + ATP = 2-thiouridine(34) in tRNA + L-cysteinyl-[protein] + A + AMP + diphosphate + H(+)</text>
        <dbReference type="Rhea" id="RHEA:47032"/>
        <dbReference type="Rhea" id="RHEA-COMP:10131"/>
        <dbReference type="Rhea" id="RHEA-COMP:11726"/>
        <dbReference type="Rhea" id="RHEA-COMP:11727"/>
        <dbReference type="Rhea" id="RHEA-COMP:11728"/>
        <dbReference type="ChEBI" id="CHEBI:13193"/>
        <dbReference type="ChEBI" id="CHEBI:15378"/>
        <dbReference type="ChEBI" id="CHEBI:17499"/>
        <dbReference type="ChEBI" id="CHEBI:29950"/>
        <dbReference type="ChEBI" id="CHEBI:30616"/>
        <dbReference type="ChEBI" id="CHEBI:33019"/>
        <dbReference type="ChEBI" id="CHEBI:61963"/>
        <dbReference type="ChEBI" id="CHEBI:65315"/>
        <dbReference type="ChEBI" id="CHEBI:87170"/>
        <dbReference type="ChEBI" id="CHEBI:456215"/>
        <dbReference type="EC" id="2.8.1.13"/>
    </reaction>
</comment>
<evidence type="ECO:0000259" key="11">
    <source>
        <dbReference type="Pfam" id="PF20259"/>
    </source>
</evidence>
<dbReference type="Gene3D" id="2.40.30.10">
    <property type="entry name" value="Translation factors"/>
    <property type="match status" value="1"/>
</dbReference>
<keyword evidence="3 9" id="KW-0819">tRNA processing</keyword>
<organism evidence="12 13">
    <name type="scientific">Aerophobetes bacterium</name>
    <dbReference type="NCBI Taxonomy" id="2030807"/>
    <lineage>
        <taxon>Bacteria</taxon>
        <taxon>Candidatus Aerophobota</taxon>
    </lineage>
</organism>
<dbReference type="GO" id="GO:0000049">
    <property type="term" value="F:tRNA binding"/>
    <property type="evidence" value="ECO:0007669"/>
    <property type="project" value="UniProtKB-KW"/>
</dbReference>
<dbReference type="InterPro" id="IPR023382">
    <property type="entry name" value="MnmA-like_central_sf"/>
</dbReference>
<evidence type="ECO:0000256" key="3">
    <source>
        <dbReference type="ARBA" id="ARBA00022694"/>
    </source>
</evidence>
<dbReference type="GO" id="GO:0005524">
    <property type="term" value="F:ATP binding"/>
    <property type="evidence" value="ECO:0007669"/>
    <property type="project" value="UniProtKB-KW"/>
</dbReference>
<keyword evidence="9" id="KW-0963">Cytoplasm</keyword>
<dbReference type="EC" id="2.8.1.13" evidence="9"/>
<dbReference type="PANTHER" id="PTHR11933:SF5">
    <property type="entry name" value="MITOCHONDRIAL TRNA-SPECIFIC 2-THIOURIDYLASE 1"/>
    <property type="match status" value="1"/>
</dbReference>
<dbReference type="GO" id="GO:0005737">
    <property type="term" value="C:cytoplasm"/>
    <property type="evidence" value="ECO:0007669"/>
    <property type="project" value="UniProtKB-SubCell"/>
</dbReference>
<dbReference type="HAMAP" id="MF_00144">
    <property type="entry name" value="tRNA_thiouridyl_MnmA"/>
    <property type="match status" value="1"/>
</dbReference>
<dbReference type="InterPro" id="IPR046885">
    <property type="entry name" value="MnmA-like_C"/>
</dbReference>
<evidence type="ECO:0000256" key="9">
    <source>
        <dbReference type="HAMAP-Rule" id="MF_00144"/>
    </source>
</evidence>
<keyword evidence="2 9" id="KW-0808">Transferase</keyword>
<evidence type="ECO:0000256" key="4">
    <source>
        <dbReference type="ARBA" id="ARBA00022741"/>
    </source>
</evidence>
<evidence type="ECO:0000313" key="13">
    <source>
        <dbReference type="Proteomes" id="UP000280417"/>
    </source>
</evidence>
<dbReference type="GO" id="GO:0103016">
    <property type="term" value="F:tRNA-uridine 2-sulfurtransferase activity"/>
    <property type="evidence" value="ECO:0007669"/>
    <property type="project" value="UniProtKB-EC"/>
</dbReference>
<dbReference type="Pfam" id="PF20258">
    <property type="entry name" value="tRNA_Me_trans_C"/>
    <property type="match status" value="1"/>
</dbReference>
<evidence type="ECO:0000256" key="2">
    <source>
        <dbReference type="ARBA" id="ARBA00022679"/>
    </source>
</evidence>
<accession>A0A662DH49</accession>
<dbReference type="InterPro" id="IPR004506">
    <property type="entry name" value="MnmA-like"/>
</dbReference>
<sequence length="350" mass="40040">MSGGVDSSTAAFLLVKSGYEVIGINMKLWEEGGRYCGLNNAEDARRVAHKLSIPLYTLDLKKEFEKEVVEYFCQEYLNARTPNPCIVCNEKIKFGVLLEKAKQLDASFVATGHYARVEPNPFNQRYSLKRGRDTKKEQSYFLFPLSQQQLSRIIFPLSNLTKKEVRQIAADIKLPVRDKKESQEICFITQKDYNEFLKRVKPEFVRPGLILDKSGKVVGKHSGIHLFTIGQRKRLCGGRKKPAYVIQIKKEENAIVIGERKDVYAQSMHVSKVNWVSIPEPKKPFYARVKIRYQHPEALAQIYPLGGGKWRVDFLRPQWAITPGQAAVFYEGDTLLGGGWIEKVIRQNIT</sequence>
<dbReference type="PANTHER" id="PTHR11933">
    <property type="entry name" value="TRNA 5-METHYLAMINOMETHYL-2-THIOURIDYLATE -METHYLTRANSFERASE"/>
    <property type="match status" value="1"/>
</dbReference>
<dbReference type="Pfam" id="PF20259">
    <property type="entry name" value="tRNA_Me_trans_M"/>
    <property type="match status" value="1"/>
</dbReference>
<comment type="similarity">
    <text evidence="9">Belongs to the MnmA/TRMU family.</text>
</comment>
<dbReference type="Gene3D" id="3.40.50.620">
    <property type="entry name" value="HUPs"/>
    <property type="match status" value="1"/>
</dbReference>
<evidence type="ECO:0000256" key="7">
    <source>
        <dbReference type="ARBA" id="ARBA00023157"/>
    </source>
</evidence>
<feature type="active site" description="Cysteine persulfide intermediate" evidence="9">
    <location>
        <position position="186"/>
    </location>
</feature>
<keyword evidence="5 9" id="KW-0067">ATP-binding</keyword>
<feature type="domain" description="tRNA-specific 2-thiouridylase MnmA-like C-terminal" evidence="10">
    <location>
        <begin position="266"/>
        <end position="341"/>
    </location>
</feature>
<dbReference type="FunFam" id="3.40.50.620:FF:000115">
    <property type="entry name" value="tRNA-specific 2-thiouridylase MnmA"/>
    <property type="match status" value="1"/>
</dbReference>
<dbReference type="SUPFAM" id="SSF52402">
    <property type="entry name" value="Adenine nucleotide alpha hydrolases-like"/>
    <property type="match status" value="1"/>
</dbReference>
<dbReference type="Pfam" id="PF03054">
    <property type="entry name" value="tRNA_Me_trans"/>
    <property type="match status" value="1"/>
</dbReference>
<evidence type="ECO:0000256" key="5">
    <source>
        <dbReference type="ARBA" id="ARBA00022840"/>
    </source>
</evidence>
<feature type="site" description="Interaction with tRNA" evidence="9">
    <location>
        <position position="113"/>
    </location>
</feature>
<proteinExistence type="inferred from homology"/>
<comment type="caution">
    <text evidence="9">Lacks conserved residue(s) required for the propagation of feature annotation.</text>
</comment>
<comment type="function">
    <text evidence="9">Catalyzes the 2-thiolation of uridine at the wobble position (U34) of tRNA, leading to the formation of s(2)U34.</text>
</comment>
<keyword evidence="1 9" id="KW-0820">tRNA-binding</keyword>
<dbReference type="FunFam" id="2.30.30.280:FF:000001">
    <property type="entry name" value="tRNA-specific 2-thiouridylase MnmA"/>
    <property type="match status" value="1"/>
</dbReference>
<keyword evidence="6 9" id="KW-0694">RNA-binding</keyword>
<evidence type="ECO:0000256" key="1">
    <source>
        <dbReference type="ARBA" id="ARBA00022555"/>
    </source>
</evidence>
<dbReference type="InterPro" id="IPR046884">
    <property type="entry name" value="MnmA-like_central"/>
</dbReference>
<keyword evidence="4 9" id="KW-0547">Nucleotide-binding</keyword>
<gene>
    <name evidence="9" type="primary">mnmA</name>
    <name evidence="12" type="ORF">DRJ04_04330</name>
</gene>
<evidence type="ECO:0000256" key="6">
    <source>
        <dbReference type="ARBA" id="ARBA00022884"/>
    </source>
</evidence>
<dbReference type="NCBIfam" id="TIGR00420">
    <property type="entry name" value="trmU"/>
    <property type="match status" value="1"/>
</dbReference>
<feature type="binding site" evidence="9">
    <location>
        <position position="26"/>
    </location>
    <ligand>
        <name>ATP</name>
        <dbReference type="ChEBI" id="CHEBI:30616"/>
    </ligand>
</feature>